<comment type="caution">
    <text evidence="1">The sequence shown here is derived from an EMBL/GenBank/DDBJ whole genome shotgun (WGS) entry which is preliminary data.</text>
</comment>
<protein>
    <submittedName>
        <fullName evidence="1">Uncharacterized protein</fullName>
    </submittedName>
</protein>
<dbReference type="eggNOG" id="ENOG5034BSP">
    <property type="taxonomic scope" value="Bacteria"/>
</dbReference>
<proteinExistence type="predicted"/>
<sequence length="141" mass="15835">MKKKFVIIGSTLLVLVLGGVTVLNVTNPNWRVNSIFASAKDKQLAWLKEHEEVIVKWIKSRHPKITTVNFDWNTYRVGAISNGVQTVGYNLSVKGTFNDNLDTVLVIDFSLKNKDDIPTMNDIGMNNPPSIKKGKGLYIFE</sequence>
<dbReference type="HOGENOM" id="CLU_133306_1_0_9"/>
<evidence type="ECO:0000313" key="1">
    <source>
        <dbReference type="EMBL" id="EEW37333.1"/>
    </source>
</evidence>
<dbReference type="STRING" id="638301.HMPREF0444_0966"/>
<dbReference type="AlphaFoldDB" id="C8NGC1"/>
<gene>
    <name evidence="1" type="ORF">HMPREF0444_0966</name>
</gene>
<name>C8NGC1_9LACT</name>
<dbReference type="EMBL" id="ACKZ01000017">
    <property type="protein sequence ID" value="EEW37333.1"/>
    <property type="molecule type" value="Genomic_DNA"/>
</dbReference>
<keyword evidence="2" id="KW-1185">Reference proteome</keyword>
<accession>C8NGC1</accession>
<reference evidence="1 2" key="1">
    <citation type="submission" date="2009-08" db="EMBL/GenBank/DDBJ databases">
        <authorList>
            <person name="Muzny D."/>
            <person name="Qin X."/>
            <person name="Deng J."/>
            <person name="Jiang H."/>
            <person name="Liu Y."/>
            <person name="Qu J."/>
            <person name="Song X.-Z."/>
            <person name="Zhang L."/>
            <person name="Thornton R."/>
            <person name="Coyle M."/>
            <person name="Francisco L."/>
            <person name="Jackson L."/>
            <person name="Javaid M."/>
            <person name="Korchina V."/>
            <person name="Kovar C."/>
            <person name="Mata R."/>
            <person name="Mathew T."/>
            <person name="Ngo R."/>
            <person name="Nguyen L."/>
            <person name="Nguyen N."/>
            <person name="Okwuonu G."/>
            <person name="Ongeri F."/>
            <person name="Pham C."/>
            <person name="Simmons D."/>
            <person name="Wilczek-Boney K."/>
            <person name="Hale W."/>
            <person name="Jakkamsetti A."/>
            <person name="Pham P."/>
            <person name="Ruth R."/>
            <person name="San Lucas F."/>
            <person name="Warren J."/>
            <person name="Zhang J."/>
            <person name="Zhao Z."/>
            <person name="Zhou C."/>
            <person name="Zhu D."/>
            <person name="Lee S."/>
            <person name="Bess C."/>
            <person name="Blankenburg K."/>
            <person name="Forbes L."/>
            <person name="Fu Q."/>
            <person name="Gubbala S."/>
            <person name="Hirani K."/>
            <person name="Jayaseelan J.C."/>
            <person name="Lara F."/>
            <person name="Munidasa M."/>
            <person name="Palculict T."/>
            <person name="Patil S."/>
            <person name="Pu L.-L."/>
            <person name="Saada N."/>
            <person name="Tang L."/>
            <person name="Weissenberger G."/>
            <person name="Zhu Y."/>
            <person name="Hemphill L."/>
            <person name="Shang Y."/>
            <person name="Youmans B."/>
            <person name="Ayvaz T."/>
            <person name="Ross M."/>
            <person name="Santibanez J."/>
            <person name="Aqrawi P."/>
            <person name="Gross S."/>
            <person name="Joshi V."/>
            <person name="Fowler G."/>
            <person name="Nazareth L."/>
            <person name="Reid J."/>
            <person name="Worley K."/>
            <person name="Petrosino J."/>
            <person name="Highlander S."/>
            <person name="Gibbs R."/>
        </authorList>
    </citation>
    <scope>NUCLEOTIDE SEQUENCE [LARGE SCALE GENOMIC DNA]</scope>
    <source>
        <strain evidence="1 2">ATCC 49175</strain>
    </source>
</reference>
<evidence type="ECO:0000313" key="2">
    <source>
        <dbReference type="Proteomes" id="UP000005926"/>
    </source>
</evidence>
<organism evidence="1 2">
    <name type="scientific">Granulicatella adiacens ATCC 49175</name>
    <dbReference type="NCBI Taxonomy" id="638301"/>
    <lineage>
        <taxon>Bacteria</taxon>
        <taxon>Bacillati</taxon>
        <taxon>Bacillota</taxon>
        <taxon>Bacilli</taxon>
        <taxon>Lactobacillales</taxon>
        <taxon>Carnobacteriaceae</taxon>
        <taxon>Granulicatella</taxon>
    </lineage>
</organism>
<dbReference type="GeneID" id="78412698"/>
<dbReference type="RefSeq" id="WP_005607003.1">
    <property type="nucleotide sequence ID" value="NZ_CP102283.1"/>
</dbReference>
<dbReference type="Proteomes" id="UP000005926">
    <property type="component" value="Unassembled WGS sequence"/>
</dbReference>